<feature type="domain" description="Enoyl reductase (ER)" evidence="2">
    <location>
        <begin position="20"/>
        <end position="331"/>
    </location>
</feature>
<dbReference type="PANTHER" id="PTHR43205">
    <property type="entry name" value="PROSTAGLANDIN REDUCTASE"/>
    <property type="match status" value="1"/>
</dbReference>
<dbReference type="FunFam" id="3.40.50.720:FF:000121">
    <property type="entry name" value="Prostaglandin reductase 2"/>
    <property type="match status" value="1"/>
</dbReference>
<dbReference type="SUPFAM" id="SSF51735">
    <property type="entry name" value="NAD(P)-binding Rossmann-fold domains"/>
    <property type="match status" value="1"/>
</dbReference>
<dbReference type="CDD" id="cd05288">
    <property type="entry name" value="PGDH"/>
    <property type="match status" value="1"/>
</dbReference>
<comment type="caution">
    <text evidence="3">The sequence shown here is derived from an EMBL/GenBank/DDBJ whole genome shotgun (WGS) entry which is preliminary data.</text>
</comment>
<dbReference type="InterPro" id="IPR020843">
    <property type="entry name" value="ER"/>
</dbReference>
<dbReference type="InterPro" id="IPR013149">
    <property type="entry name" value="ADH-like_C"/>
</dbReference>
<dbReference type="Gene3D" id="3.90.180.10">
    <property type="entry name" value="Medium-chain alcohol dehydrogenases, catalytic domain"/>
    <property type="match status" value="1"/>
</dbReference>
<accession>A0A158C9Q6</accession>
<dbReference type="InterPro" id="IPR041694">
    <property type="entry name" value="ADH_N_2"/>
</dbReference>
<keyword evidence="1" id="KW-0560">Oxidoreductase</keyword>
<dbReference type="SMART" id="SM00829">
    <property type="entry name" value="PKS_ER"/>
    <property type="match status" value="1"/>
</dbReference>
<organism evidence="3 4">
    <name type="scientific">Caballeronia catudaia</name>
    <dbReference type="NCBI Taxonomy" id="1777136"/>
    <lineage>
        <taxon>Bacteria</taxon>
        <taxon>Pseudomonadati</taxon>
        <taxon>Pseudomonadota</taxon>
        <taxon>Betaproteobacteria</taxon>
        <taxon>Burkholderiales</taxon>
        <taxon>Burkholderiaceae</taxon>
        <taxon>Caballeronia</taxon>
    </lineage>
</organism>
<dbReference type="InterPro" id="IPR036291">
    <property type="entry name" value="NAD(P)-bd_dom_sf"/>
</dbReference>
<dbReference type="EMBL" id="FCOF02000025">
    <property type="protein sequence ID" value="SAK78666.1"/>
    <property type="molecule type" value="Genomic_DNA"/>
</dbReference>
<proteinExistence type="predicted"/>
<dbReference type="GO" id="GO:0016628">
    <property type="term" value="F:oxidoreductase activity, acting on the CH-CH group of donors, NAD or NADP as acceptor"/>
    <property type="evidence" value="ECO:0007669"/>
    <property type="project" value="InterPro"/>
</dbReference>
<dbReference type="OrthoDB" id="9805663at2"/>
<dbReference type="Pfam" id="PF00107">
    <property type="entry name" value="ADH_zinc_N"/>
    <property type="match status" value="1"/>
</dbReference>
<gene>
    <name evidence="3" type="ORF">AWB75_04701</name>
</gene>
<dbReference type="Gene3D" id="3.40.50.720">
    <property type="entry name" value="NAD(P)-binding Rossmann-like Domain"/>
    <property type="match status" value="1"/>
</dbReference>
<reference evidence="3" key="1">
    <citation type="submission" date="2016-01" db="EMBL/GenBank/DDBJ databases">
        <authorList>
            <person name="Peeters C."/>
        </authorList>
    </citation>
    <scope>NUCLEOTIDE SEQUENCE [LARGE SCALE GENOMIC DNA]</scope>
    <source>
        <strain evidence="3">LMG 29318</strain>
    </source>
</reference>
<name>A0A158C9Q6_9BURK</name>
<dbReference type="SUPFAM" id="SSF50129">
    <property type="entry name" value="GroES-like"/>
    <property type="match status" value="2"/>
</dbReference>
<keyword evidence="4" id="KW-1185">Reference proteome</keyword>
<evidence type="ECO:0000313" key="3">
    <source>
        <dbReference type="EMBL" id="SAK78666.1"/>
    </source>
</evidence>
<evidence type="ECO:0000256" key="1">
    <source>
        <dbReference type="ARBA" id="ARBA00023002"/>
    </source>
</evidence>
<evidence type="ECO:0000313" key="4">
    <source>
        <dbReference type="Proteomes" id="UP000054870"/>
    </source>
</evidence>
<dbReference type="InterPro" id="IPR045010">
    <property type="entry name" value="MDR_fam"/>
</dbReference>
<dbReference type="Proteomes" id="UP000054870">
    <property type="component" value="Unassembled WGS sequence"/>
</dbReference>
<dbReference type="AlphaFoldDB" id="A0A158C9Q6"/>
<dbReference type="Pfam" id="PF16884">
    <property type="entry name" value="ADH_N_2"/>
    <property type="match status" value="1"/>
</dbReference>
<sequence>MADAQINRQILLVSRPQGEASVSNFKLVETPLAPLQDGEVRVRNHYLSLDPYMRGRMDDAKSYAAPQPLDQVMIGGTAGVVSESRNAAFKTGDHVVGMSGWQEYGTSDGKGLNKVDTSRVPLSAYLGAVGMPGVTAWYGLNGIIEPKAGETVVVSAASGAVGSVVGQLAKAAGCRAVGIAGGAEKCRYVVETLGFDACVDYKAGKLYEDLKAATPDGVDGYFENVGGEVLNAVLARMNAFGRVAVCGMISGYNGKPLPMDAPRLILTQRLKLQGFIVYEHLDIWPQALKELGERIATKKLHFRESITEGLENAPEAFLGLLRGKNFGKQLVKLV</sequence>
<protein>
    <submittedName>
        <fullName evidence="3">Alcohol dehydrogenase</fullName>
    </submittedName>
</protein>
<dbReference type="InterPro" id="IPR011032">
    <property type="entry name" value="GroES-like_sf"/>
</dbReference>
<evidence type="ECO:0000259" key="2">
    <source>
        <dbReference type="SMART" id="SM00829"/>
    </source>
</evidence>
<dbReference type="RefSeq" id="WP_061126461.1">
    <property type="nucleotide sequence ID" value="NZ_FCOF02000025.1"/>
</dbReference>
<dbReference type="PANTHER" id="PTHR43205:SF7">
    <property type="entry name" value="PROSTAGLANDIN REDUCTASE 1"/>
    <property type="match status" value="1"/>
</dbReference>